<keyword evidence="1" id="KW-1133">Transmembrane helix</keyword>
<name>A0A8G2BH69_9PROT</name>
<protein>
    <submittedName>
        <fullName evidence="2">Uncharacterized protein</fullName>
    </submittedName>
</protein>
<feature type="transmembrane region" description="Helical" evidence="1">
    <location>
        <begin position="169"/>
        <end position="189"/>
    </location>
</feature>
<keyword evidence="1" id="KW-0812">Transmembrane</keyword>
<dbReference type="Proteomes" id="UP000198615">
    <property type="component" value="Unassembled WGS sequence"/>
</dbReference>
<feature type="transmembrane region" description="Helical" evidence="1">
    <location>
        <begin position="300"/>
        <end position="320"/>
    </location>
</feature>
<accession>A0A8G2BH69</accession>
<keyword evidence="3" id="KW-1185">Reference proteome</keyword>
<dbReference type="OrthoDB" id="7330808at2"/>
<evidence type="ECO:0000313" key="3">
    <source>
        <dbReference type="Proteomes" id="UP000198615"/>
    </source>
</evidence>
<dbReference type="AlphaFoldDB" id="A0A8G2BH69"/>
<organism evidence="2 3">
    <name type="scientific">Thalassobaculum litoreum DSM 18839</name>
    <dbReference type="NCBI Taxonomy" id="1123362"/>
    <lineage>
        <taxon>Bacteria</taxon>
        <taxon>Pseudomonadati</taxon>
        <taxon>Pseudomonadota</taxon>
        <taxon>Alphaproteobacteria</taxon>
        <taxon>Rhodospirillales</taxon>
        <taxon>Thalassobaculaceae</taxon>
        <taxon>Thalassobaculum</taxon>
    </lineage>
</organism>
<feature type="transmembrane region" description="Helical" evidence="1">
    <location>
        <begin position="85"/>
        <end position="106"/>
    </location>
</feature>
<dbReference type="RefSeq" id="WP_093149862.1">
    <property type="nucleotide sequence ID" value="NZ_FNBW01000005.1"/>
</dbReference>
<dbReference type="EMBL" id="FNBW01000005">
    <property type="protein sequence ID" value="SDF64522.1"/>
    <property type="molecule type" value="Genomic_DNA"/>
</dbReference>
<feature type="transmembrane region" description="Helical" evidence="1">
    <location>
        <begin position="270"/>
        <end position="288"/>
    </location>
</feature>
<keyword evidence="1" id="KW-0472">Membrane</keyword>
<evidence type="ECO:0000256" key="1">
    <source>
        <dbReference type="SAM" id="Phobius"/>
    </source>
</evidence>
<reference evidence="2 3" key="1">
    <citation type="submission" date="2016-10" db="EMBL/GenBank/DDBJ databases">
        <authorList>
            <person name="Varghese N."/>
            <person name="Submissions S."/>
        </authorList>
    </citation>
    <scope>NUCLEOTIDE SEQUENCE [LARGE SCALE GENOMIC DNA]</scope>
    <source>
        <strain evidence="2 3">DSM 18839</strain>
    </source>
</reference>
<feature type="transmembrane region" description="Helical" evidence="1">
    <location>
        <begin position="113"/>
        <end position="132"/>
    </location>
</feature>
<gene>
    <name evidence="2" type="ORF">SAMN05660686_01899</name>
</gene>
<feature type="transmembrane region" description="Helical" evidence="1">
    <location>
        <begin position="209"/>
        <end position="231"/>
    </location>
</feature>
<feature type="transmembrane region" description="Helical" evidence="1">
    <location>
        <begin position="144"/>
        <end position="162"/>
    </location>
</feature>
<proteinExistence type="predicted"/>
<feature type="transmembrane region" description="Helical" evidence="1">
    <location>
        <begin position="332"/>
        <end position="352"/>
    </location>
</feature>
<comment type="caution">
    <text evidence="2">The sequence shown here is derived from an EMBL/GenBank/DDBJ whole genome shotgun (WGS) entry which is preliminary data.</text>
</comment>
<sequence>MRTAVAFSLALALVTAASGIAYQIFLSTPVPSGDIVDFYDRFFAAGGFAGYGLADLYQWHNEHRLFLPKLWFLADIAVADARQTLLLTVIAVSAVLHAGVLAVLFGGLGHSRTAAAVAFAIAAAALLSPVQYENLLNGFQVQFVQVWLFASLAFALIAWAPVGQGRPVGLALCVIGATVAGLCSSYSMFNGLAVWPILVVLALWRRLPPAWSACLVAVGGAVLAAECLGFLNRPEGGGALGFGSGAWTILRFTLRYLTSGIGDIGTLGQEIVGILLVVAVTAAGLRGLARVERPAPARMALYAVCAFVMAGAVATALGRLHIGLGIANTSRYTTPSMVFLVAAGLLGFDYLLRHRPRTLGWALPLGVVLLLVPGDVHAVRDLKDRLAARDLADLAIVSHLAGGYRPEMLEPIYPPLPSRAARVLEAMQAAGLGPFSVVGRYRPPDGALADGPVADDPHCTGSVGRLRFDPVTGVTLSATLASVRSGRRPPWMVVRSPEGRVLAWGAALEPRSDRAPIPQSGILARGLRAFGEASDGTAEFVTVEGVFGDGSRCRLTGTVAASEPTYLAELPPGARPAGTGGWTFAANAPTGGIGNAAVPPEALPVHGNFGLARRRFTAVLTLGQPGEARGVLVPLHTGRHPAGADVTLLDSGGTVLDTVALDRAVAPGWFWLALRPARLEPGMRVEIRTGVTRPSDEVAFGAPRWLP</sequence>
<feature type="transmembrane region" description="Helical" evidence="1">
    <location>
        <begin position="359"/>
        <end position="379"/>
    </location>
</feature>
<feature type="transmembrane region" description="Helical" evidence="1">
    <location>
        <begin position="238"/>
        <end position="258"/>
    </location>
</feature>
<evidence type="ECO:0000313" key="2">
    <source>
        <dbReference type="EMBL" id="SDF64522.1"/>
    </source>
</evidence>